<sequence length="1468" mass="158453">MEVEGTAEGSDDRESFYVGGAVFLPWPRGTDSPCDGAPGEVLAFAQLEDGLVRVLTRWFELWEDVVAPPPGGQAATDGKLRHSRQVFAQKIDVVAAATDAEMLARFFDPSNYAYSIQRSCTVLHEDEAVQKHSSVEAYLEKEGKDAFWYRLTRTPGTLRLETAARPGGGPTHYKRIPASQATFVDLFSGVGGVSWGAERAGFQVSLGVEADEKAHSAYMLNFGPRATTPTAYTVAQTLEEAKQGDARLPRPGQVAHLHGSPPCQALSNSNRKRCVDVVDAALFGAVDEFLDAVEYWQPKTVSLEEVPQFYFLKLERANGSKADVRPWLHVTTRLLSLGYQVDWRLLAAGRYGAANIRQRCWLLAAKHGYELPQPPQPRYCLDTPGNIPLPAPDACVEAALGAGGWRCLEVVGTEEDQARMPEAVTVREAIGDLPTLCDASGTIGTGQTATVFDDEAPLSKYAQFMRSAQLPRSCRGINLGILQDHVRHNRRIKSPADARGHQHSWDRIARTLCTKDNPSHVYIHPGLPRPLTVAEKMRLQGFPHCMRLAGLLADRERQVGNAVPPVQAYEVMRVFYRSLTGEEGPAEVPLLKDWAAPLAEAGAAQMAAAAAEEEAAAAEAAEEAAEAWEAAVVDDEGAAGEAAAAEEEAAAVVEAEPAEPAAAQEWEAAAGGAAAEESELAATEIVEAAEEEAEEGEVAQAADAEPPEQVKDEQQQQQQQATKQAEQEAAQSEVGIVIDLTEGQESEGLRYFVLKEEPGVHPELTLLEQAVYGTPLPGPGSRPRYARVPPPGICNNLLTKAVEDHAMATKSAELAEALLLKGTPLEAHTLKALIQGLSKADELGAALPVLDAWLQQLEEELEDNTATQAPLQVMTLFMDAAARADNPQLILQVLARMARIGMLPSPQSLTTLLQCFMRLGQVQVAHSVLDWMRRNNLEPNVYSYTALLAMPKHLGEGAAPQLLAQARLAYDKMRADGVAPNARFYTEFIRICGRAGNLTAAQEAWQDAKAAGVDRDLILHSALIDTCAKCRDPRAALEVFEQMKAAGLRPDVVAYTSVLTALQGSPQAAATARRLWGDMQADGVQPNGMAIAAFLEILLLEGEVDEALQTLAAAHPGSAGSRGGRGGRQPAWQRKSQWLMAAAGLAAEGEQAAGEEGEEGAVDLARLYEHFLFAMAHKGQFEVVEHMARHMRARGQRQTLGTAAALLTAQALQRGHPAAKWLLQSPAITQQQQQQQQHGGGSTHGPLAVTVQLPDDVVESCLLGRGSPVACMQKLIGSSSAAAGALSEQQRPHTSTANIVLAGLAAQGHTQEAFQLFEWMRTQQAQQGQQAQQAQEGAAPEAPPRRGAKPAARAPPRQRQQRPQQRQAFAPNWWTHQLLLFAALNAPREQQLELTLQAVKEARECAARGGRGAPRAGSPLWDRRTRSAIAAVVRSSEQARELLGDGVEEVAAADEQEERLAQLRTMLR</sequence>
<comment type="caution">
    <text evidence="9">The sequence shown here is derived from an EMBL/GenBank/DDBJ whole genome shotgun (WGS) entry which is preliminary data.</text>
</comment>
<keyword evidence="10" id="KW-1185">Reference proteome</keyword>
<dbReference type="Gene3D" id="3.90.120.10">
    <property type="entry name" value="DNA Methylase, subunit A, domain 2"/>
    <property type="match status" value="1"/>
</dbReference>
<dbReference type="InterPro" id="IPR001525">
    <property type="entry name" value="C5_MeTfrase"/>
</dbReference>
<organism evidence="9 10">
    <name type="scientific">Micractinium conductrix</name>
    <dbReference type="NCBI Taxonomy" id="554055"/>
    <lineage>
        <taxon>Eukaryota</taxon>
        <taxon>Viridiplantae</taxon>
        <taxon>Chlorophyta</taxon>
        <taxon>core chlorophytes</taxon>
        <taxon>Trebouxiophyceae</taxon>
        <taxon>Chlorellales</taxon>
        <taxon>Chlorellaceae</taxon>
        <taxon>Chlorella clade</taxon>
        <taxon>Micractinium</taxon>
    </lineage>
</organism>
<dbReference type="InterPro" id="IPR002885">
    <property type="entry name" value="PPR_rpt"/>
</dbReference>
<dbReference type="InterPro" id="IPR011990">
    <property type="entry name" value="TPR-like_helical_dom_sf"/>
</dbReference>
<dbReference type="GO" id="GO:0008168">
    <property type="term" value="F:methyltransferase activity"/>
    <property type="evidence" value="ECO:0007669"/>
    <property type="project" value="UniProtKB-KW"/>
</dbReference>
<dbReference type="PANTHER" id="PTHR47447:SF17">
    <property type="entry name" value="OS12G0638900 PROTEIN"/>
    <property type="match status" value="1"/>
</dbReference>
<comment type="similarity">
    <text evidence="6">Belongs to the class I-like SAM-binding methyltransferase superfamily. C5-methyltransferase family.</text>
</comment>
<evidence type="ECO:0000256" key="4">
    <source>
        <dbReference type="ARBA" id="ARBA00022737"/>
    </source>
</evidence>
<feature type="coiled-coil region" evidence="7">
    <location>
        <begin position="601"/>
        <end position="631"/>
    </location>
</feature>
<proteinExistence type="inferred from homology"/>
<evidence type="ECO:0000256" key="6">
    <source>
        <dbReference type="PROSITE-ProRule" id="PRU01016"/>
    </source>
</evidence>
<evidence type="ECO:0000256" key="5">
    <source>
        <dbReference type="PROSITE-ProRule" id="PRU00708"/>
    </source>
</evidence>
<keyword evidence="2 6" id="KW-0489">Methyltransferase</keyword>
<feature type="region of interest" description="Disordered" evidence="8">
    <location>
        <begin position="653"/>
        <end position="727"/>
    </location>
</feature>
<evidence type="ECO:0000256" key="7">
    <source>
        <dbReference type="SAM" id="Coils"/>
    </source>
</evidence>
<protein>
    <submittedName>
        <fullName evidence="9">DNA (Cytosine-5-)-methyltransferase</fullName>
    </submittedName>
</protein>
<feature type="active site" evidence="6">
    <location>
        <position position="263"/>
    </location>
</feature>
<evidence type="ECO:0000313" key="10">
    <source>
        <dbReference type="Proteomes" id="UP000239649"/>
    </source>
</evidence>
<dbReference type="EMBL" id="LHPF02000030">
    <property type="protein sequence ID" value="PSC69073.1"/>
    <property type="molecule type" value="Genomic_DNA"/>
</dbReference>
<feature type="repeat" description="PPR" evidence="5">
    <location>
        <begin position="1016"/>
        <end position="1050"/>
    </location>
</feature>
<feature type="compositionally biased region" description="Low complexity" evidence="8">
    <location>
        <begin position="653"/>
        <end position="686"/>
    </location>
</feature>
<keyword evidence="4" id="KW-0677">Repeat</keyword>
<evidence type="ECO:0000256" key="3">
    <source>
        <dbReference type="ARBA" id="ARBA00022679"/>
    </source>
</evidence>
<feature type="repeat" description="PPR" evidence="5">
    <location>
        <begin position="905"/>
        <end position="939"/>
    </location>
</feature>
<dbReference type="PROSITE" id="PS51679">
    <property type="entry name" value="SAM_MT_C5"/>
    <property type="match status" value="1"/>
</dbReference>
<accession>A0A2P6V4Q2</accession>
<dbReference type="GO" id="GO:0032259">
    <property type="term" value="P:methylation"/>
    <property type="evidence" value="ECO:0007669"/>
    <property type="project" value="UniProtKB-KW"/>
</dbReference>
<comment type="similarity">
    <text evidence="1">Belongs to the PPR family. P subfamily.</text>
</comment>
<feature type="compositionally biased region" description="Low complexity" evidence="8">
    <location>
        <begin position="1324"/>
        <end position="1340"/>
    </location>
</feature>
<evidence type="ECO:0000313" key="9">
    <source>
        <dbReference type="EMBL" id="PSC69073.1"/>
    </source>
</evidence>
<evidence type="ECO:0000256" key="2">
    <source>
        <dbReference type="ARBA" id="ARBA00022603"/>
    </source>
</evidence>
<dbReference type="InterPro" id="IPR029063">
    <property type="entry name" value="SAM-dependent_MTases_sf"/>
</dbReference>
<name>A0A2P6V4Q2_9CHLO</name>
<dbReference type="NCBIfam" id="TIGR00756">
    <property type="entry name" value="PPR"/>
    <property type="match status" value="1"/>
</dbReference>
<keyword evidence="6" id="KW-0949">S-adenosyl-L-methionine</keyword>
<keyword evidence="3 6" id="KW-0808">Transferase</keyword>
<reference evidence="9 10" key="1">
    <citation type="journal article" date="2018" name="Plant J.">
        <title>Genome sequences of Chlorella sorokiniana UTEX 1602 and Micractinium conductrix SAG 241.80: implications to maltose excretion by a green alga.</title>
        <authorList>
            <person name="Arriola M.B."/>
            <person name="Velmurugan N."/>
            <person name="Zhang Y."/>
            <person name="Plunkett M.H."/>
            <person name="Hondzo H."/>
            <person name="Barney B.M."/>
        </authorList>
    </citation>
    <scope>NUCLEOTIDE SEQUENCE [LARGE SCALE GENOMIC DNA]</scope>
    <source>
        <strain evidence="9 10">SAG 241.80</strain>
    </source>
</reference>
<dbReference type="Gene3D" id="3.40.50.150">
    <property type="entry name" value="Vaccinia Virus protein VP39"/>
    <property type="match status" value="1"/>
</dbReference>
<evidence type="ECO:0000256" key="1">
    <source>
        <dbReference type="ARBA" id="ARBA00007626"/>
    </source>
</evidence>
<dbReference type="Proteomes" id="UP000239649">
    <property type="component" value="Unassembled WGS sequence"/>
</dbReference>
<dbReference type="OrthoDB" id="515489at2759"/>
<dbReference type="PROSITE" id="PS51375">
    <property type="entry name" value="PPR"/>
    <property type="match status" value="2"/>
</dbReference>
<keyword evidence="7" id="KW-0175">Coiled coil</keyword>
<dbReference type="STRING" id="554055.A0A2P6V4Q2"/>
<feature type="compositionally biased region" description="Acidic residues" evidence="8">
    <location>
        <begin position="687"/>
        <end position="697"/>
    </location>
</feature>
<dbReference type="Gene3D" id="1.25.40.10">
    <property type="entry name" value="Tetratricopeptide repeat domain"/>
    <property type="match status" value="2"/>
</dbReference>
<feature type="compositionally biased region" description="Low complexity" evidence="8">
    <location>
        <begin position="715"/>
        <end position="727"/>
    </location>
</feature>
<evidence type="ECO:0000256" key="8">
    <source>
        <dbReference type="SAM" id="MobiDB-lite"/>
    </source>
</evidence>
<feature type="region of interest" description="Disordered" evidence="8">
    <location>
        <begin position="1229"/>
        <end position="1248"/>
    </location>
</feature>
<dbReference type="Pfam" id="PF00145">
    <property type="entry name" value="DNA_methylase"/>
    <property type="match status" value="1"/>
</dbReference>
<dbReference type="Pfam" id="PF13041">
    <property type="entry name" value="PPR_2"/>
    <property type="match status" value="2"/>
</dbReference>
<dbReference type="PANTHER" id="PTHR47447">
    <property type="entry name" value="OS03G0856100 PROTEIN"/>
    <property type="match status" value="1"/>
</dbReference>
<feature type="compositionally biased region" description="Low complexity" evidence="8">
    <location>
        <begin position="1349"/>
        <end position="1367"/>
    </location>
</feature>
<feature type="region of interest" description="Disordered" evidence="8">
    <location>
        <begin position="1324"/>
        <end position="1367"/>
    </location>
</feature>
<dbReference type="SUPFAM" id="SSF53335">
    <property type="entry name" value="S-adenosyl-L-methionine-dependent methyltransferases"/>
    <property type="match status" value="1"/>
</dbReference>
<gene>
    <name evidence="9" type="ORF">C2E20_7431</name>
</gene>